<keyword evidence="6" id="KW-0746">Sphingolipid metabolism</keyword>
<feature type="domain" description="Glycosyl hydrolase family 30 TIM-barrel" evidence="7">
    <location>
        <begin position="123"/>
        <end position="368"/>
    </location>
</feature>
<dbReference type="PANTHER" id="PTHR11069:SF42">
    <property type="entry name" value="GLUCOSYLCERAMIDASE 4-RELATED"/>
    <property type="match status" value="1"/>
</dbReference>
<dbReference type="Pfam" id="PF17189">
    <property type="entry name" value="Glyco_hydro_30C"/>
    <property type="match status" value="1"/>
</dbReference>
<dbReference type="SUPFAM" id="SSF51011">
    <property type="entry name" value="Glycosyl hydrolase domain"/>
    <property type="match status" value="1"/>
</dbReference>
<dbReference type="Pfam" id="PF02055">
    <property type="entry name" value="Glyco_hydro_30"/>
    <property type="match status" value="1"/>
</dbReference>
<gene>
    <name evidence="9" type="ORF">TELCIR_14303</name>
</gene>
<dbReference type="EC" id="3.2.1.45" evidence="3 6"/>
<keyword evidence="6" id="KW-0326">Glycosidase</keyword>
<keyword evidence="6" id="KW-0443">Lipid metabolism</keyword>
<dbReference type="PANTHER" id="PTHR11069">
    <property type="entry name" value="GLUCOSYLCERAMIDASE"/>
    <property type="match status" value="1"/>
</dbReference>
<organism evidence="9 10">
    <name type="scientific">Teladorsagia circumcincta</name>
    <name type="common">Brown stomach worm</name>
    <name type="synonym">Ostertagia circumcincta</name>
    <dbReference type="NCBI Taxonomy" id="45464"/>
    <lineage>
        <taxon>Eukaryota</taxon>
        <taxon>Metazoa</taxon>
        <taxon>Ecdysozoa</taxon>
        <taxon>Nematoda</taxon>
        <taxon>Chromadorea</taxon>
        <taxon>Rhabditida</taxon>
        <taxon>Rhabditina</taxon>
        <taxon>Rhabditomorpha</taxon>
        <taxon>Strongyloidea</taxon>
        <taxon>Trichostrongylidae</taxon>
        <taxon>Teladorsagia</taxon>
    </lineage>
</organism>
<dbReference type="AlphaFoldDB" id="A0A2G9U3J6"/>
<evidence type="ECO:0000313" key="9">
    <source>
        <dbReference type="EMBL" id="PIO64080.1"/>
    </source>
</evidence>
<evidence type="ECO:0000259" key="7">
    <source>
        <dbReference type="Pfam" id="PF02055"/>
    </source>
</evidence>
<keyword evidence="5 6" id="KW-0378">Hydrolase</keyword>
<dbReference type="Proteomes" id="UP000230423">
    <property type="component" value="Unassembled WGS sequence"/>
</dbReference>
<evidence type="ECO:0000259" key="8">
    <source>
        <dbReference type="Pfam" id="PF17189"/>
    </source>
</evidence>
<keyword evidence="4" id="KW-0732">Signal</keyword>
<evidence type="ECO:0000256" key="5">
    <source>
        <dbReference type="ARBA" id="ARBA00022801"/>
    </source>
</evidence>
<dbReference type="SUPFAM" id="SSF51445">
    <property type="entry name" value="(Trans)glycosidases"/>
    <property type="match status" value="1"/>
</dbReference>
<evidence type="ECO:0000256" key="1">
    <source>
        <dbReference type="ARBA" id="ARBA00001013"/>
    </source>
</evidence>
<dbReference type="InterPro" id="IPR033452">
    <property type="entry name" value="GH30_C"/>
</dbReference>
<dbReference type="InterPro" id="IPR001139">
    <property type="entry name" value="Glyco_hydro_30"/>
</dbReference>
<dbReference type="InterPro" id="IPR017853">
    <property type="entry name" value="GH"/>
</dbReference>
<dbReference type="PRINTS" id="PR00843">
    <property type="entry name" value="GLHYDRLASE30"/>
</dbReference>
<keyword evidence="10" id="KW-1185">Reference proteome</keyword>
<dbReference type="OrthoDB" id="2160638at2759"/>
<comment type="catalytic activity">
    <reaction evidence="1">
        <text>a beta-D-glucosyl-(1&lt;-&gt;1')-N-acylsphing-4-enine + H2O = an N-acylsphing-4-enine + D-glucose</text>
        <dbReference type="Rhea" id="RHEA:13269"/>
        <dbReference type="ChEBI" id="CHEBI:4167"/>
        <dbReference type="ChEBI" id="CHEBI:15377"/>
        <dbReference type="ChEBI" id="CHEBI:22801"/>
        <dbReference type="ChEBI" id="CHEBI:52639"/>
        <dbReference type="EC" id="3.2.1.45"/>
    </reaction>
    <physiologicalReaction direction="left-to-right" evidence="1">
        <dbReference type="Rhea" id="RHEA:13270"/>
    </physiologicalReaction>
</comment>
<dbReference type="GO" id="GO:0016020">
    <property type="term" value="C:membrane"/>
    <property type="evidence" value="ECO:0007669"/>
    <property type="project" value="GOC"/>
</dbReference>
<sequence length="440" mass="49640">MRSDLILGQETHRPCAARSFGENLVVCVCNTTYCDDIEPLGDLRLGQAVLYYSNQNSSRLEKSNLRQTANRAAGSILLTLDSRTTYQKMLGFGGAFTDAAGIVLQSLPKAMQDTILEGYYGPNAWMKTNGHMKGGGRLRGKEGGEYYQTWANYFIRFFEEYHKNGVDFWGVTVQNEPTSGLNPDYAWQTMYFSAAMERDFIKNLLGPALKSSPYTKDIQLMINDDQRYNLPGWADTILNDTEAAKYVAGIGVHWYEDIEVPASVLTTTHNRHPDFFILATEACTGYLPGQGKPILGSWSRAEEYVHDIIEDVSNWVVGWMDWNICLDMHGGPNWVKNFVDSPIIVNAEKQEYYKQPMWYALGHFSKFVRPNSYRIMSNFESTPPKGVKQLAFITPDEYRVVVIINTDSESHTVSINEATNAALFYNVILEPHSLATVIIG</sequence>
<dbReference type="InterPro" id="IPR033453">
    <property type="entry name" value="Glyco_hydro_30_TIM-barrel"/>
</dbReference>
<name>A0A2G9U3J6_TELCI</name>
<evidence type="ECO:0000256" key="4">
    <source>
        <dbReference type="ARBA" id="ARBA00022729"/>
    </source>
</evidence>
<feature type="domain" description="Glycosyl hydrolase family 30 beta sandwich" evidence="8">
    <location>
        <begin position="371"/>
        <end position="437"/>
    </location>
</feature>
<evidence type="ECO:0000313" key="10">
    <source>
        <dbReference type="Proteomes" id="UP000230423"/>
    </source>
</evidence>
<evidence type="ECO:0000256" key="3">
    <source>
        <dbReference type="ARBA" id="ARBA00012658"/>
    </source>
</evidence>
<dbReference type="GO" id="GO:0006680">
    <property type="term" value="P:glucosylceramide catabolic process"/>
    <property type="evidence" value="ECO:0007669"/>
    <property type="project" value="TreeGrafter"/>
</dbReference>
<protein>
    <recommendedName>
        <fullName evidence="3 6">Glucosylceramidase</fullName>
        <ecNumber evidence="3 6">3.2.1.45</ecNumber>
    </recommendedName>
</protein>
<dbReference type="Gene3D" id="3.20.20.80">
    <property type="entry name" value="Glycosidases"/>
    <property type="match status" value="2"/>
</dbReference>
<dbReference type="EMBL" id="KZ350247">
    <property type="protein sequence ID" value="PIO64080.1"/>
    <property type="molecule type" value="Genomic_DNA"/>
</dbReference>
<reference evidence="9 10" key="1">
    <citation type="submission" date="2015-09" db="EMBL/GenBank/DDBJ databases">
        <title>Draft genome of the parasitic nematode Teladorsagia circumcincta isolate WARC Sus (inbred).</title>
        <authorList>
            <person name="Mitreva M."/>
        </authorList>
    </citation>
    <scope>NUCLEOTIDE SEQUENCE [LARGE SCALE GENOMIC DNA]</scope>
    <source>
        <strain evidence="9 10">S</strain>
    </source>
</reference>
<evidence type="ECO:0000256" key="2">
    <source>
        <dbReference type="ARBA" id="ARBA00005382"/>
    </source>
</evidence>
<proteinExistence type="inferred from homology"/>
<comment type="similarity">
    <text evidence="2 6">Belongs to the glycosyl hydrolase 30 family.</text>
</comment>
<accession>A0A2G9U3J6</accession>
<dbReference type="GO" id="GO:0004348">
    <property type="term" value="F:glucosylceramidase activity"/>
    <property type="evidence" value="ECO:0007669"/>
    <property type="project" value="UniProtKB-EC"/>
</dbReference>
<evidence type="ECO:0000256" key="6">
    <source>
        <dbReference type="RuleBase" id="RU361188"/>
    </source>
</evidence>